<dbReference type="InterPro" id="IPR013424">
    <property type="entry name" value="Ice-binding_C"/>
</dbReference>
<gene>
    <name evidence="3" type="ORF">JIN85_05315</name>
</gene>
<evidence type="ECO:0000313" key="4">
    <source>
        <dbReference type="Proteomes" id="UP000603141"/>
    </source>
</evidence>
<accession>A0A934S3V2</accession>
<dbReference type="Proteomes" id="UP000603141">
    <property type="component" value="Unassembled WGS sequence"/>
</dbReference>
<evidence type="ECO:0000256" key="1">
    <source>
        <dbReference type="SAM" id="SignalP"/>
    </source>
</evidence>
<dbReference type="EMBL" id="JAENIJ010000006">
    <property type="protein sequence ID" value="MBK1881822.1"/>
    <property type="molecule type" value="Genomic_DNA"/>
</dbReference>
<keyword evidence="4" id="KW-1185">Reference proteome</keyword>
<dbReference type="Pfam" id="PF07589">
    <property type="entry name" value="PEP-CTERM"/>
    <property type="match status" value="1"/>
</dbReference>
<keyword evidence="1" id="KW-0732">Signal</keyword>
<feature type="chain" id="PRO_5037761738" evidence="1">
    <location>
        <begin position="18"/>
        <end position="302"/>
    </location>
</feature>
<reference evidence="3" key="1">
    <citation type="submission" date="2021-01" db="EMBL/GenBank/DDBJ databases">
        <title>Modified the classification status of verrucomicrobia.</title>
        <authorList>
            <person name="Feng X."/>
        </authorList>
    </citation>
    <scope>NUCLEOTIDE SEQUENCE</scope>
    <source>
        <strain evidence="3">KCTC 22041</strain>
    </source>
</reference>
<organism evidence="3 4">
    <name type="scientific">Luteolibacter pohnpeiensis</name>
    <dbReference type="NCBI Taxonomy" id="454153"/>
    <lineage>
        <taxon>Bacteria</taxon>
        <taxon>Pseudomonadati</taxon>
        <taxon>Verrucomicrobiota</taxon>
        <taxon>Verrucomicrobiia</taxon>
        <taxon>Verrucomicrobiales</taxon>
        <taxon>Verrucomicrobiaceae</taxon>
        <taxon>Luteolibacter</taxon>
    </lineage>
</organism>
<comment type="caution">
    <text evidence="3">The sequence shown here is derived from an EMBL/GenBank/DDBJ whole genome shotgun (WGS) entry which is preliminary data.</text>
</comment>
<sequence length="302" mass="31087">MAASLAILFTCSSTSQGAIIVQELFDAIAGPPPGSDASLNGKGDTSTTVGLTGTWSTHENTGIYTASNFNAGDGLPGLPSNAGTSGGIYNFTGGNYSTGIYATRPLTSTIDFSIDQTIYFSYLANNSGDTSMGIGLSSGTGDAAEFVGAGLSWNNARTLATGDLDAGNAAYISYGQLGSNEGVYGHRDHEIQNSVNGDALIVGRIIISSTGADLIDIKRYGVGDTIEADPSLVSWSASDSLDSSMVADHLVIWMNGNSGSDAGELDAIRIGQTWSDVTGVIPEPASAMLLAVGLGFAWRRRR</sequence>
<evidence type="ECO:0000313" key="3">
    <source>
        <dbReference type="EMBL" id="MBK1881822.1"/>
    </source>
</evidence>
<name>A0A934S3V2_9BACT</name>
<feature type="signal peptide" evidence="1">
    <location>
        <begin position="1"/>
        <end position="17"/>
    </location>
</feature>
<dbReference type="RefSeq" id="WP_200268357.1">
    <property type="nucleotide sequence ID" value="NZ_JAENIJ010000006.1"/>
</dbReference>
<proteinExistence type="predicted"/>
<evidence type="ECO:0000259" key="2">
    <source>
        <dbReference type="Pfam" id="PF07589"/>
    </source>
</evidence>
<protein>
    <submittedName>
        <fullName evidence="3">PEP-CTERM sorting domain-containing protein</fullName>
    </submittedName>
</protein>
<dbReference type="AlphaFoldDB" id="A0A934S3V2"/>
<feature type="domain" description="Ice-binding protein C-terminal" evidence="2">
    <location>
        <begin position="281"/>
        <end position="301"/>
    </location>
</feature>
<dbReference type="NCBIfam" id="TIGR02595">
    <property type="entry name" value="PEP_CTERM"/>
    <property type="match status" value="1"/>
</dbReference>